<accession>A0A7Y9I965</accession>
<comment type="caution">
    <text evidence="1">The sequence shown here is derived from an EMBL/GenBank/DDBJ whole genome shotgun (WGS) entry which is preliminary data.</text>
</comment>
<evidence type="ECO:0000313" key="2">
    <source>
        <dbReference type="Proteomes" id="UP000569914"/>
    </source>
</evidence>
<evidence type="ECO:0000313" key="1">
    <source>
        <dbReference type="EMBL" id="NYE72261.1"/>
    </source>
</evidence>
<dbReference type="RefSeq" id="WP_179752934.1">
    <property type="nucleotide sequence ID" value="NZ_JACCBU010000001.1"/>
</dbReference>
<reference evidence="1 2" key="1">
    <citation type="submission" date="2020-07" db="EMBL/GenBank/DDBJ databases">
        <title>Sequencing the genomes of 1000 actinobacteria strains.</title>
        <authorList>
            <person name="Klenk H.-P."/>
        </authorList>
    </citation>
    <scope>NUCLEOTIDE SEQUENCE [LARGE SCALE GENOMIC DNA]</scope>
    <source>
        <strain evidence="1 2">DSM 22083</strain>
    </source>
</reference>
<gene>
    <name evidence="1" type="ORF">BKA15_003590</name>
</gene>
<keyword evidence="2" id="KW-1185">Reference proteome</keyword>
<dbReference type="EMBL" id="JACCBU010000001">
    <property type="protein sequence ID" value="NYE72261.1"/>
    <property type="molecule type" value="Genomic_DNA"/>
</dbReference>
<sequence length="284" mass="30411">MTREFEIRLLGHPSRDGTLLAGDALALIKAFKELTYRLTRAVAERPGLGRTDAALERLGTVRVGLPESSTRVIFVVGEEAVLDVADPISTGVDEAFWELAHGLRANRRPAFVSESVADAVDQLVVALSKAARGAELTVPGHGRVEVRTSLLSRDPWRRRIPGGIGESGIHGVLEMVDLRTARFRLRDAAQNGIDLIDVRNAETAAHLVGEAVTATGVLALGRGTGHHRMEQAVIAERLDLDRQIGAAEVPSLTEVVHTAARKPAPAPLELAPEQLDDLLAALDG</sequence>
<proteinExistence type="predicted"/>
<organism evidence="1 2">
    <name type="scientific">Microlunatus parietis</name>
    <dbReference type="NCBI Taxonomy" id="682979"/>
    <lineage>
        <taxon>Bacteria</taxon>
        <taxon>Bacillati</taxon>
        <taxon>Actinomycetota</taxon>
        <taxon>Actinomycetes</taxon>
        <taxon>Propionibacteriales</taxon>
        <taxon>Propionibacteriaceae</taxon>
        <taxon>Microlunatus</taxon>
    </lineage>
</organism>
<dbReference type="Proteomes" id="UP000569914">
    <property type="component" value="Unassembled WGS sequence"/>
</dbReference>
<dbReference type="AlphaFoldDB" id="A0A7Y9I965"/>
<name>A0A7Y9I965_9ACTN</name>
<protein>
    <submittedName>
        <fullName evidence="1">Uncharacterized protein</fullName>
    </submittedName>
</protein>